<keyword evidence="1" id="KW-0472">Membrane</keyword>
<dbReference type="InterPro" id="IPR008523">
    <property type="entry name" value="DUF805"/>
</dbReference>
<reference evidence="2 4" key="1">
    <citation type="submission" date="2015-06" db="EMBL/GenBank/DDBJ databases">
        <title>The Genome Sequence of None.</title>
        <authorList>
            <consortium name="The Broad Institute Genomics Platform"/>
            <consortium name="The Broad Institute Genome Sequencing Center for Infectious Disease"/>
            <person name="Earl A.M."/>
            <person name="Onderdonk A.B."/>
            <person name="Kirby J."/>
            <person name="Ferraro M.J."/>
            <person name="Huang S."/>
            <person name="Spencer M."/>
            <person name="Fodor A."/>
            <person name="Hooper D."/>
            <person name="Dekker J."/>
            <person name="O'Brien T."/>
            <person name="Quan V."/>
            <person name="Gombosev A."/>
            <person name="Delaney M."/>
            <person name="DuBois A."/>
            <person name="Ernst C."/>
            <person name="Kim D.S."/>
            <person name="Rossman W."/>
            <person name="Gohs F."/>
            <person name="Petruso H."/>
            <person name="Nozar T."/>
            <person name="Mougeot F."/>
            <person name="Manson-McGuire A."/>
            <person name="Young S."/>
            <person name="Abouelleil A."/>
            <person name="Cao P."/>
            <person name="Chapman S.B."/>
            <person name="Griggs A."/>
            <person name="Priest M."/>
            <person name="Shea T."/>
            <person name="Wortman I."/>
            <person name="Wortman J.R."/>
            <person name="Nusbaum C."/>
            <person name="Birren B."/>
        </authorList>
    </citation>
    <scope>NUCLEOTIDE SEQUENCE [LARGE SCALE GENOMIC DNA]</scope>
    <source>
        <strain evidence="2 4">MGH87</strain>
    </source>
</reference>
<dbReference type="PANTHER" id="PTHR34980:SF2">
    <property type="entry name" value="INNER MEMBRANE PROTEIN YHAH-RELATED"/>
    <property type="match status" value="1"/>
</dbReference>
<organism evidence="3 5">
    <name type="scientific">Klebsiella michiganensis</name>
    <dbReference type="NCBI Taxonomy" id="1134687"/>
    <lineage>
        <taxon>Bacteria</taxon>
        <taxon>Pseudomonadati</taxon>
        <taxon>Pseudomonadota</taxon>
        <taxon>Gammaproteobacteria</taxon>
        <taxon>Enterobacterales</taxon>
        <taxon>Enterobacteriaceae</taxon>
        <taxon>Klebsiella/Raoultella group</taxon>
        <taxon>Klebsiella</taxon>
    </lineage>
</organism>
<protein>
    <submittedName>
        <fullName evidence="3">DUF805 domain-containing protein</fullName>
    </submittedName>
</protein>
<dbReference type="GO" id="GO:0005886">
    <property type="term" value="C:plasma membrane"/>
    <property type="evidence" value="ECO:0007669"/>
    <property type="project" value="TreeGrafter"/>
</dbReference>
<reference evidence="3" key="2">
    <citation type="submission" date="2022-09" db="EMBL/GenBank/DDBJ databases">
        <title>Intensive care unit water sources are persistently colonized with multi-drug resistant bacteria and are the site of extensive horizontal gene transfer of antibiotic resistance genes.</title>
        <authorList>
            <person name="Diorio-Toth L."/>
        </authorList>
    </citation>
    <scope>NUCLEOTIDE SEQUENCE</scope>
    <source>
        <strain evidence="3">GD03918</strain>
    </source>
</reference>
<keyword evidence="1" id="KW-1133">Transmembrane helix</keyword>
<proteinExistence type="predicted"/>
<dbReference type="PANTHER" id="PTHR34980">
    <property type="entry name" value="INNER MEMBRANE PROTEIN-RELATED-RELATED"/>
    <property type="match status" value="1"/>
</dbReference>
<keyword evidence="4" id="KW-1185">Reference proteome</keyword>
<dbReference type="EMBL" id="JAOCBF010000075">
    <property type="protein sequence ID" value="MDH0967014.1"/>
    <property type="molecule type" value="Genomic_DNA"/>
</dbReference>
<dbReference type="AlphaFoldDB" id="A0A0J2H0R4"/>
<comment type="caution">
    <text evidence="3">The sequence shown here is derived from an EMBL/GenBank/DDBJ whole genome shotgun (WGS) entry which is preliminary data.</text>
</comment>
<sequence>MTNGQAYFNGWKKGLDFSGVASRQEFWSFLLINLLILALPLATWFLAVQHNSEYGVFIFFAVPLSGILLLPMIVPLLAVGCRRMHDIGRSGWWFALCLIIPWFLIVALWLCCLKPASSSR</sequence>
<evidence type="ECO:0000313" key="2">
    <source>
        <dbReference type="EMBL" id="KLY28169.1"/>
    </source>
</evidence>
<feature type="transmembrane region" description="Helical" evidence="1">
    <location>
        <begin position="91"/>
        <end position="113"/>
    </location>
</feature>
<dbReference type="Proteomes" id="UP000036305">
    <property type="component" value="Unassembled WGS sequence"/>
</dbReference>
<dbReference type="EMBL" id="LEUS01000027">
    <property type="protein sequence ID" value="KLY28169.1"/>
    <property type="molecule type" value="Genomic_DNA"/>
</dbReference>
<feature type="transmembrane region" description="Helical" evidence="1">
    <location>
        <begin position="54"/>
        <end position="79"/>
    </location>
</feature>
<evidence type="ECO:0000313" key="3">
    <source>
        <dbReference type="EMBL" id="MDH0967014.1"/>
    </source>
</evidence>
<keyword evidence="1" id="KW-0812">Transmembrane</keyword>
<gene>
    <name evidence="3" type="ORF">N5C89_29690</name>
    <name evidence="2" type="ORF">SK91_04780</name>
</gene>
<evidence type="ECO:0000313" key="5">
    <source>
        <dbReference type="Proteomes" id="UP001159937"/>
    </source>
</evidence>
<name>A0A0J2H0R4_9ENTR</name>
<dbReference type="Pfam" id="PF05656">
    <property type="entry name" value="DUF805"/>
    <property type="match status" value="1"/>
</dbReference>
<dbReference type="RefSeq" id="WP_032747887.1">
    <property type="nucleotide sequence ID" value="NZ_CABGII010000052.1"/>
</dbReference>
<evidence type="ECO:0000313" key="4">
    <source>
        <dbReference type="Proteomes" id="UP000036305"/>
    </source>
</evidence>
<evidence type="ECO:0000256" key="1">
    <source>
        <dbReference type="SAM" id="Phobius"/>
    </source>
</evidence>
<accession>A0A0J2H0R4</accession>
<feature type="transmembrane region" description="Helical" evidence="1">
    <location>
        <begin position="26"/>
        <end position="47"/>
    </location>
</feature>
<dbReference type="Proteomes" id="UP001159937">
    <property type="component" value="Unassembled WGS sequence"/>
</dbReference>